<organism evidence="3 4">
    <name type="scientific">Thiorhodovibrio winogradskyi</name>
    <dbReference type="NCBI Taxonomy" id="77007"/>
    <lineage>
        <taxon>Bacteria</taxon>
        <taxon>Pseudomonadati</taxon>
        <taxon>Pseudomonadota</taxon>
        <taxon>Gammaproteobacteria</taxon>
        <taxon>Chromatiales</taxon>
        <taxon>Chromatiaceae</taxon>
        <taxon>Thiorhodovibrio</taxon>
    </lineage>
</organism>
<protein>
    <submittedName>
        <fullName evidence="3">Integral membrane protein</fullName>
    </submittedName>
</protein>
<name>A0ABZ0SFI4_9GAMM</name>
<dbReference type="InterPro" id="IPR047798">
    <property type="entry name" value="BPSS1780-like"/>
</dbReference>
<dbReference type="RefSeq" id="WP_328984810.1">
    <property type="nucleotide sequence ID" value="NZ_CP121472.1"/>
</dbReference>
<feature type="compositionally biased region" description="Low complexity" evidence="1">
    <location>
        <begin position="124"/>
        <end position="135"/>
    </location>
</feature>
<dbReference type="NCBIfam" id="NF041043">
    <property type="entry name" value="BPSS1780_fam"/>
    <property type="match status" value="1"/>
</dbReference>
<reference evidence="3 4" key="1">
    <citation type="journal article" date="2023" name="Microorganisms">
        <title>Thiorhodovibrio frisius and Trv. litoralis spp. nov., Two Novel Members from a Clade of Fastidious Purple Sulfur Bacteria That Exhibit Unique Red-Shifted Light-Harvesting Capabilities.</title>
        <authorList>
            <person name="Methner A."/>
            <person name="Kuzyk S.B."/>
            <person name="Petersen J."/>
            <person name="Bauer S."/>
            <person name="Brinkmann H."/>
            <person name="Sichau K."/>
            <person name="Wanner G."/>
            <person name="Wolf J."/>
            <person name="Neumann-Schaal M."/>
            <person name="Henke P."/>
            <person name="Tank M."/>
            <person name="Sproer C."/>
            <person name="Bunk B."/>
            <person name="Overmann J."/>
        </authorList>
    </citation>
    <scope>NUCLEOTIDE SEQUENCE [LARGE SCALE GENOMIC DNA]</scope>
    <source>
        <strain evidence="3 4">DSM 6702</strain>
    </source>
</reference>
<keyword evidence="2" id="KW-1133">Transmembrane helix</keyword>
<proteinExistence type="predicted"/>
<dbReference type="Proteomes" id="UP001432180">
    <property type="component" value="Chromosome"/>
</dbReference>
<keyword evidence="2" id="KW-0812">Transmembrane</keyword>
<keyword evidence="2" id="KW-0472">Membrane</keyword>
<evidence type="ECO:0000256" key="2">
    <source>
        <dbReference type="SAM" id="Phobius"/>
    </source>
</evidence>
<evidence type="ECO:0000313" key="3">
    <source>
        <dbReference type="EMBL" id="WPL19063.1"/>
    </source>
</evidence>
<feature type="transmembrane region" description="Helical" evidence="2">
    <location>
        <begin position="191"/>
        <end position="221"/>
    </location>
</feature>
<accession>A0ABZ0SFI4</accession>
<gene>
    <name evidence="3" type="ORF">Thiowin_04167</name>
</gene>
<sequence length="404" mass="42183">MSKLCTVVFTGQLQPGSDPEQAARKFASVFKVPEDKALRLIRDGQEKALKKDVDPAAAAHYREILDDIGLVTRIDSADGSPAPSLPNNCPKCGASRIENGVCKSCGVLVEAYLANQIAERKAQATHSTASPSSGPSAPPTYPNGGPGAATLPPAYRAGVLPGQPPAPQSVPMGQGLGWIGTGWGLFKQAPLAWIGALLLLLLINIALALVPIIGSIVSVLIGPVLMAGFMAGAHEQASGGQFRVNHLFSGFSKHTASLIGVGGLYMLGSFILGILVVVILIGPILAGGMDPQALENNPELLVEALGTNFLLLFLLILALVIPLVMAYWFAPALVMLNGLGALAAMKMSFLGCLKNLLPFLVYGLVCTVLMLLALIPFGLGLLILSPMLIASMYAAYRDIFPASD</sequence>
<dbReference type="EMBL" id="CP121472">
    <property type="protein sequence ID" value="WPL19063.1"/>
    <property type="molecule type" value="Genomic_DNA"/>
</dbReference>
<evidence type="ECO:0000313" key="4">
    <source>
        <dbReference type="Proteomes" id="UP001432180"/>
    </source>
</evidence>
<feature type="transmembrane region" description="Helical" evidence="2">
    <location>
        <begin position="300"/>
        <end position="321"/>
    </location>
</feature>
<feature type="transmembrane region" description="Helical" evidence="2">
    <location>
        <begin position="357"/>
        <end position="384"/>
    </location>
</feature>
<feature type="region of interest" description="Disordered" evidence="1">
    <location>
        <begin position="123"/>
        <end position="148"/>
    </location>
</feature>
<keyword evidence="4" id="KW-1185">Reference proteome</keyword>
<feature type="transmembrane region" description="Helical" evidence="2">
    <location>
        <begin position="264"/>
        <end position="288"/>
    </location>
</feature>
<evidence type="ECO:0000256" key="1">
    <source>
        <dbReference type="SAM" id="MobiDB-lite"/>
    </source>
</evidence>